<name>A0A840D0C3_9BACE</name>
<dbReference type="SUPFAM" id="SSF52317">
    <property type="entry name" value="Class I glutamine amidotransferase-like"/>
    <property type="match status" value="1"/>
</dbReference>
<evidence type="ECO:0000313" key="5">
    <source>
        <dbReference type="EMBL" id="MBB4043064.1"/>
    </source>
</evidence>
<dbReference type="EC" id="3.4.13.21" evidence="5"/>
<keyword evidence="2" id="KW-0645">Protease</keyword>
<dbReference type="PANTHER" id="PTHR20842:SF0">
    <property type="entry name" value="ALPHA-ASPARTYL DIPEPTIDASE"/>
    <property type="match status" value="1"/>
</dbReference>
<dbReference type="GO" id="GO:0008236">
    <property type="term" value="F:serine-type peptidase activity"/>
    <property type="evidence" value="ECO:0007669"/>
    <property type="project" value="UniProtKB-KW"/>
</dbReference>
<gene>
    <name evidence="5" type="ORF">GGR06_000829</name>
</gene>
<dbReference type="InterPro" id="IPR005320">
    <property type="entry name" value="Peptidase_S51"/>
</dbReference>
<evidence type="ECO:0000256" key="3">
    <source>
        <dbReference type="ARBA" id="ARBA00022801"/>
    </source>
</evidence>
<dbReference type="AlphaFoldDB" id="A0A840D0C3"/>
<keyword evidence="6" id="KW-1185">Reference proteome</keyword>
<dbReference type="Gene3D" id="3.40.50.880">
    <property type="match status" value="1"/>
</dbReference>
<keyword evidence="5" id="KW-0224">Dipeptidase</keyword>
<evidence type="ECO:0000256" key="1">
    <source>
        <dbReference type="ARBA" id="ARBA00006534"/>
    </source>
</evidence>
<keyword evidence="4" id="KW-0720">Serine protease</keyword>
<accession>A0A840D0C3</accession>
<dbReference type="RefSeq" id="WP_044164839.1">
    <property type="nucleotide sequence ID" value="NZ_JACIER010000002.1"/>
</dbReference>
<evidence type="ECO:0000256" key="2">
    <source>
        <dbReference type="ARBA" id="ARBA00022670"/>
    </source>
</evidence>
<dbReference type="GO" id="GO:0016805">
    <property type="term" value="F:dipeptidase activity"/>
    <property type="evidence" value="ECO:0007669"/>
    <property type="project" value="UniProtKB-KW"/>
</dbReference>
<evidence type="ECO:0000256" key="4">
    <source>
        <dbReference type="ARBA" id="ARBA00022825"/>
    </source>
</evidence>
<proteinExistence type="inferred from homology"/>
<dbReference type="Proteomes" id="UP000560658">
    <property type="component" value="Unassembled WGS sequence"/>
</dbReference>
<reference evidence="5" key="1">
    <citation type="submission" date="2020-08" db="EMBL/GenBank/DDBJ databases">
        <title>Genomic Encyclopedia of Type Strains, Phase IV (KMG-IV): sequencing the most valuable type-strain genomes for metagenomic binning, comparative biology and taxonomic classification.</title>
        <authorList>
            <person name="Goeker M."/>
        </authorList>
    </citation>
    <scope>NUCLEOTIDE SEQUENCE [LARGE SCALE GENOMIC DNA]</scope>
    <source>
        <strain evidence="5">DSM 105720</strain>
    </source>
</reference>
<comment type="similarity">
    <text evidence="1">Belongs to the peptidase S51 family.</text>
</comment>
<evidence type="ECO:0000313" key="6">
    <source>
        <dbReference type="Proteomes" id="UP000560658"/>
    </source>
</evidence>
<organism evidence="5 6">
    <name type="scientific">Bacteroides reticulotermitis</name>
    <dbReference type="NCBI Taxonomy" id="1133319"/>
    <lineage>
        <taxon>Bacteria</taxon>
        <taxon>Pseudomonadati</taxon>
        <taxon>Bacteroidota</taxon>
        <taxon>Bacteroidia</taxon>
        <taxon>Bacteroidales</taxon>
        <taxon>Bacteroidaceae</taxon>
        <taxon>Bacteroides</taxon>
    </lineage>
</organism>
<dbReference type="GO" id="GO:0006508">
    <property type="term" value="P:proteolysis"/>
    <property type="evidence" value="ECO:0007669"/>
    <property type="project" value="UniProtKB-KW"/>
</dbReference>
<sequence>MKKLFLTSAFTEVAALLAATVNEDLQGKTVTFIPTASIPESVTFYVGAGKRALKKLGLIVDELELTTASTEEIAQKLKANDYIYVTGGNTFFLLQELKRTGADKILIEQINNGKLYIGESAGSIIMASQIEYVKDMDDCSEAKDLEDFSALNIVDFYPLPHHTNFPFKKAVEKIIAKYETELKLYPFSNSQVLFVDGASGKEIEVITKQK</sequence>
<dbReference type="InterPro" id="IPR029062">
    <property type="entry name" value="Class_I_gatase-like"/>
</dbReference>
<dbReference type="FunFam" id="3.40.50.880:FF:000094">
    <property type="entry name" value="Uncharacterized peptidase Lmo0363"/>
    <property type="match status" value="1"/>
</dbReference>
<comment type="caution">
    <text evidence="5">The sequence shown here is derived from an EMBL/GenBank/DDBJ whole genome shotgun (WGS) entry which is preliminary data.</text>
</comment>
<dbReference type="PANTHER" id="PTHR20842">
    <property type="entry name" value="PROTEASE S51 ALPHA-ASPARTYL DIPEPTIDASE"/>
    <property type="match status" value="1"/>
</dbReference>
<dbReference type="EMBL" id="JACIER010000002">
    <property type="protein sequence ID" value="MBB4043064.1"/>
    <property type="molecule type" value="Genomic_DNA"/>
</dbReference>
<protein>
    <submittedName>
        <fullName evidence="5">Dipeptidase E</fullName>
        <ecNumber evidence="5">3.4.13.21</ecNumber>
    </submittedName>
</protein>
<dbReference type="Pfam" id="PF03575">
    <property type="entry name" value="Peptidase_S51"/>
    <property type="match status" value="1"/>
</dbReference>
<keyword evidence="3 5" id="KW-0378">Hydrolase</keyword>